<keyword evidence="1" id="KW-0472">Membrane</keyword>
<evidence type="ECO:0000313" key="3">
    <source>
        <dbReference type="EMBL" id="AEH59981.1"/>
    </source>
</evidence>
<dbReference type="RefSeq" id="WP_013897420.1">
    <property type="nucleotide sequence ID" value="NC_015676.1"/>
</dbReference>
<accession>F7XMW4</accession>
<evidence type="ECO:0000313" key="4">
    <source>
        <dbReference type="Proteomes" id="UP000006622"/>
    </source>
</evidence>
<dbReference type="OrthoDB" id="142934at2157"/>
<keyword evidence="1" id="KW-1133">Transmembrane helix</keyword>
<keyword evidence="1" id="KW-0812">Transmembrane</keyword>
<protein>
    <submittedName>
        <fullName evidence="3">GLUG domain protein</fullName>
    </submittedName>
</protein>
<keyword evidence="4" id="KW-1185">Reference proteome</keyword>
<feature type="domain" description="GLUG" evidence="2">
    <location>
        <begin position="260"/>
        <end position="285"/>
    </location>
</feature>
<evidence type="ECO:0000259" key="2">
    <source>
        <dbReference type="Pfam" id="PF07581"/>
    </source>
</evidence>
<dbReference type="KEGG" id="mzh:Mzhil_0100"/>
<dbReference type="InterPro" id="IPR011493">
    <property type="entry name" value="GLUG"/>
</dbReference>
<proteinExistence type="predicted"/>
<feature type="transmembrane region" description="Helical" evidence="1">
    <location>
        <begin position="12"/>
        <end position="36"/>
    </location>
</feature>
<organism evidence="3 4">
    <name type="scientific">Methanosalsum zhilinae (strain DSM 4017 / NBRC 107636 / OCM 62 / WeN5)</name>
    <name type="common">Methanohalophilus zhilinae</name>
    <dbReference type="NCBI Taxonomy" id="679901"/>
    <lineage>
        <taxon>Archaea</taxon>
        <taxon>Methanobacteriati</taxon>
        <taxon>Methanobacteriota</taxon>
        <taxon>Stenosarchaea group</taxon>
        <taxon>Methanomicrobia</taxon>
        <taxon>Methanosarcinales</taxon>
        <taxon>Methanosarcinaceae</taxon>
        <taxon>Methanosalsum</taxon>
    </lineage>
</organism>
<dbReference type="STRING" id="679901.Mzhil_0100"/>
<feature type="domain" description="GLUG" evidence="2">
    <location>
        <begin position="226"/>
        <end position="251"/>
    </location>
</feature>
<dbReference type="EMBL" id="CP002101">
    <property type="protein sequence ID" value="AEH59981.1"/>
    <property type="molecule type" value="Genomic_DNA"/>
</dbReference>
<dbReference type="Proteomes" id="UP000006622">
    <property type="component" value="Chromosome"/>
</dbReference>
<dbReference type="Pfam" id="PF07581">
    <property type="entry name" value="Glug"/>
    <property type="match status" value="2"/>
</dbReference>
<gene>
    <name evidence="3" type="ordered locus">Mzhil_0100</name>
</gene>
<name>F7XMW4_METZD</name>
<dbReference type="HOGENOM" id="CLU_578244_0_0_2"/>
<dbReference type="GeneID" id="10821694"/>
<dbReference type="Gene3D" id="2.160.20.110">
    <property type="match status" value="1"/>
</dbReference>
<evidence type="ECO:0000256" key="1">
    <source>
        <dbReference type="SAM" id="Phobius"/>
    </source>
</evidence>
<sequence>MRSLKDDDSAVSVVIGTVLILAILVTFMAGFLNYWVPVYEKQNEMDHSREVLGSFTDIQMKIDNIDHFPVRIPIDVGTNSIFYLSGTRTYGELEVNESDYWITITSENFNGNGNSNGNVDNDFTQISNWENLAEMSLDGNYILMNDLDENTDDYEDFGEDWTPIDNFDGTFDGNGYTITGLTITATGNGNELGLFGSANGNAVIKNVELLNININLTGQAGSQASNNNNIGGLIGTNSGTIENSSSNGSINIHASGGGSNNNNVGGLVGLNTEDGIVINSESTVNLDNINLGGGNNEIGNPIGNNKGEIIDNGNNNGNNDDPIQEEVEIFSAGSISLTSDYNSLVNQKYIYAQGSIILEQDEGGVLWEEPLLRYNHSSQTIYIRLVEIEGNRVSYGNFKDSLRITLIDRKTSALSPASDGEIKIQYKENDLWNKAFEDFFNNIPGNTYSPGEIIIHSENLNLIVEKIVIEVQ</sequence>
<dbReference type="AlphaFoldDB" id="F7XMW4"/>
<reference evidence="3" key="1">
    <citation type="submission" date="2010-07" db="EMBL/GenBank/DDBJ databases">
        <title>The complete genome of Methanosalsum zhilinae DSM 4017.</title>
        <authorList>
            <consortium name="US DOE Joint Genome Institute (JGI-PGF)"/>
            <person name="Lucas S."/>
            <person name="Copeland A."/>
            <person name="Lapidus A."/>
            <person name="Glavina del Rio T."/>
            <person name="Dalin E."/>
            <person name="Tice H."/>
            <person name="Bruce D."/>
            <person name="Goodwin L."/>
            <person name="Pitluck S."/>
            <person name="Kyrpides N."/>
            <person name="Mavromatis K."/>
            <person name="Ovchinnikova G."/>
            <person name="Daligault H."/>
            <person name="Detter J.C."/>
            <person name="Han C."/>
            <person name="Tapia R."/>
            <person name="Larimer F."/>
            <person name="Land M."/>
            <person name="Hauser L."/>
            <person name="Markowitz V."/>
            <person name="Cheng J.-F."/>
            <person name="Hugenholtz P."/>
            <person name="Woyke T."/>
            <person name="Wu D."/>
            <person name="Spring S."/>
            <person name="Schueler E."/>
            <person name="Brambilla E."/>
            <person name="Klenk H.-P."/>
            <person name="Eisen J.A."/>
        </authorList>
    </citation>
    <scope>NUCLEOTIDE SEQUENCE</scope>
    <source>
        <strain evidence="3">DSM 4017</strain>
    </source>
</reference>